<feature type="compositionally biased region" description="Gly residues" evidence="1">
    <location>
        <begin position="16"/>
        <end position="26"/>
    </location>
</feature>
<evidence type="ECO:0000256" key="1">
    <source>
        <dbReference type="SAM" id="MobiDB-lite"/>
    </source>
</evidence>
<accession>A0ABV7E8A2</accession>
<sequence>MNNQRNNNNRRRGRGSNRGGGNGGNQGNRIDSRARGNAPQMLEKYRKLAHEASLNDDRVQTEYYLQFADHYFRVIADGRAQKDDGRPPRRENEQSGFETDDFDDERDFGREDSQGSNREGGRDNSRDDRPRDDRQPRQNRPRRQDGEGEAPAAREDGEAHAPRAKARSDEGSDTPLALRPGAEGDADDGDNPFLAKPRRKPRRRKDGDEGEDASGGSAIDPGLLPPAIGRGAAEPEAEEAPAIPAAAEAEDDGEAKPRRRLRMPRARSGDEEELAAVG</sequence>
<dbReference type="RefSeq" id="WP_336926631.1">
    <property type="nucleotide sequence ID" value="NZ_JBANRO010000008.1"/>
</dbReference>
<name>A0ABV7E8A2_9SPHN</name>
<organism evidence="3 4">
    <name type="scientific">Alteraurantiacibacter palmitatis</name>
    <dbReference type="NCBI Taxonomy" id="2054628"/>
    <lineage>
        <taxon>Bacteria</taxon>
        <taxon>Pseudomonadati</taxon>
        <taxon>Pseudomonadota</taxon>
        <taxon>Alphaproteobacteria</taxon>
        <taxon>Sphingomonadales</taxon>
        <taxon>Erythrobacteraceae</taxon>
        <taxon>Alteraurantiacibacter</taxon>
    </lineage>
</organism>
<dbReference type="EMBL" id="JBHRST010000016">
    <property type="protein sequence ID" value="MFC3098200.1"/>
    <property type="molecule type" value="Genomic_DNA"/>
</dbReference>
<evidence type="ECO:0000313" key="3">
    <source>
        <dbReference type="EMBL" id="MFC3098200.1"/>
    </source>
</evidence>
<evidence type="ECO:0000259" key="2">
    <source>
        <dbReference type="Pfam" id="PF13763"/>
    </source>
</evidence>
<feature type="compositionally biased region" description="Basic and acidic residues" evidence="1">
    <location>
        <begin position="107"/>
        <end position="170"/>
    </location>
</feature>
<dbReference type="Pfam" id="PF13763">
    <property type="entry name" value="DUF4167"/>
    <property type="match status" value="1"/>
</dbReference>
<dbReference type="Proteomes" id="UP001595456">
    <property type="component" value="Unassembled WGS sequence"/>
</dbReference>
<gene>
    <name evidence="3" type="ORF">ACFODU_10400</name>
</gene>
<feature type="compositionally biased region" description="Low complexity" evidence="1">
    <location>
        <begin position="225"/>
        <end position="247"/>
    </location>
</feature>
<feature type="region of interest" description="Disordered" evidence="1">
    <location>
        <begin position="1"/>
        <end position="36"/>
    </location>
</feature>
<feature type="compositionally biased region" description="Basic and acidic residues" evidence="1">
    <location>
        <begin position="79"/>
        <end position="93"/>
    </location>
</feature>
<protein>
    <submittedName>
        <fullName evidence="3">DUF4167 domain-containing protein</fullName>
    </submittedName>
</protein>
<proteinExistence type="predicted"/>
<keyword evidence="4" id="KW-1185">Reference proteome</keyword>
<evidence type="ECO:0000313" key="4">
    <source>
        <dbReference type="Proteomes" id="UP001595456"/>
    </source>
</evidence>
<dbReference type="InterPro" id="IPR025430">
    <property type="entry name" value="DUF4167"/>
</dbReference>
<feature type="domain" description="DUF4167" evidence="2">
    <location>
        <begin position="5"/>
        <end position="80"/>
    </location>
</feature>
<comment type="caution">
    <text evidence="3">The sequence shown here is derived from an EMBL/GenBank/DDBJ whole genome shotgun (WGS) entry which is preliminary data.</text>
</comment>
<reference evidence="4" key="1">
    <citation type="journal article" date="2019" name="Int. J. Syst. Evol. Microbiol.">
        <title>The Global Catalogue of Microorganisms (GCM) 10K type strain sequencing project: providing services to taxonomists for standard genome sequencing and annotation.</title>
        <authorList>
            <consortium name="The Broad Institute Genomics Platform"/>
            <consortium name="The Broad Institute Genome Sequencing Center for Infectious Disease"/>
            <person name="Wu L."/>
            <person name="Ma J."/>
        </authorList>
    </citation>
    <scope>NUCLEOTIDE SEQUENCE [LARGE SCALE GENOMIC DNA]</scope>
    <source>
        <strain evidence="4">KCTC 52607</strain>
    </source>
</reference>
<feature type="region of interest" description="Disordered" evidence="1">
    <location>
        <begin position="78"/>
        <end position="278"/>
    </location>
</feature>